<dbReference type="Pfam" id="PF20229">
    <property type="entry name" value="ChrB_N"/>
    <property type="match status" value="1"/>
</dbReference>
<sequence>MVFSYSLPSKSSSSPRVALWRRLRRLGAISLKGGINVLPARDECVESFQWLAQEVQQAKGEALVMRVERFEGLADEEIIELFRTARSEEYQEVETQAIELEKAINPNISLEERSSMLETLEKLRRQQSEIARVDFFDCPDGPRITSHLNRIAQALSPSTSMVMEIPRTAIAEYQNKHWVTRPRPYVDRLACIWLIRKFINANAVIRYSHSAVPDEIAFEMKEAQFEHCGNLCTFEVMVRAFDLEDSPMQVIGEIVHEIDLRDGLFARPETAGVEVVLRGWLLANLSDTELESKGVALFEGLYTAFSHGQRLRVEDSSSQASEELKS</sequence>
<dbReference type="Pfam" id="PF09828">
    <property type="entry name" value="ChrB_C"/>
    <property type="match status" value="1"/>
</dbReference>
<name>A0A8J6XGQ2_9CYAN</name>
<feature type="domain" description="ChrB C-terminal" evidence="1">
    <location>
        <begin position="178"/>
        <end position="304"/>
    </location>
</feature>
<evidence type="ECO:0000259" key="2">
    <source>
        <dbReference type="Pfam" id="PF20229"/>
    </source>
</evidence>
<evidence type="ECO:0000259" key="1">
    <source>
        <dbReference type="Pfam" id="PF09828"/>
    </source>
</evidence>
<gene>
    <name evidence="3" type="ORF">ICL16_18180</name>
</gene>
<dbReference type="InterPro" id="IPR046858">
    <property type="entry name" value="ChrB_N"/>
</dbReference>
<accession>A0A8J6XGQ2</accession>
<evidence type="ECO:0000313" key="3">
    <source>
        <dbReference type="EMBL" id="MBD2773948.1"/>
    </source>
</evidence>
<reference evidence="3" key="1">
    <citation type="submission" date="2020-09" db="EMBL/GenBank/DDBJ databases">
        <title>Iningainema tapete sp. nov. (Scytonemataceae, Cyanobacteria) from greenhouses in central Florida (USA) produces two types of nodularin with biosynthetic potential for microcystin-LR and anabaenopeptins.</title>
        <authorList>
            <person name="Berthold D.E."/>
            <person name="Lefler F.W."/>
            <person name="Huang I.-S."/>
            <person name="Abdulla H."/>
            <person name="Zimba P.V."/>
            <person name="Laughinghouse H.D. IV."/>
        </authorList>
    </citation>
    <scope>NUCLEOTIDE SEQUENCE</scope>
    <source>
        <strain evidence="3">BLCCT55</strain>
    </source>
</reference>
<organism evidence="3 4">
    <name type="scientific">Iningainema tapete BLCC-T55</name>
    <dbReference type="NCBI Taxonomy" id="2748662"/>
    <lineage>
        <taxon>Bacteria</taxon>
        <taxon>Bacillati</taxon>
        <taxon>Cyanobacteriota</taxon>
        <taxon>Cyanophyceae</taxon>
        <taxon>Nostocales</taxon>
        <taxon>Scytonemataceae</taxon>
        <taxon>Iningainema tapete</taxon>
    </lineage>
</organism>
<keyword evidence="4" id="KW-1185">Reference proteome</keyword>
<feature type="domain" description="ChrB N-terminal" evidence="2">
    <location>
        <begin position="16"/>
        <end position="163"/>
    </location>
</feature>
<dbReference type="InterPro" id="IPR018634">
    <property type="entry name" value="ChrB_C"/>
</dbReference>
<dbReference type="Proteomes" id="UP000629098">
    <property type="component" value="Unassembled WGS sequence"/>
</dbReference>
<protein>
    <submittedName>
        <fullName evidence="3">Chromate resistance protein</fullName>
    </submittedName>
</protein>
<comment type="caution">
    <text evidence="3">The sequence shown here is derived from an EMBL/GenBank/DDBJ whole genome shotgun (WGS) entry which is preliminary data.</text>
</comment>
<dbReference type="EMBL" id="JACXAE010000061">
    <property type="protein sequence ID" value="MBD2773948.1"/>
    <property type="molecule type" value="Genomic_DNA"/>
</dbReference>
<dbReference type="RefSeq" id="WP_190830301.1">
    <property type="nucleotide sequence ID" value="NZ_CAWPPI010000061.1"/>
</dbReference>
<proteinExistence type="predicted"/>
<evidence type="ECO:0000313" key="4">
    <source>
        <dbReference type="Proteomes" id="UP000629098"/>
    </source>
</evidence>
<dbReference type="AlphaFoldDB" id="A0A8J6XGQ2"/>